<dbReference type="EMBL" id="QQAZ01000024">
    <property type="protein sequence ID" value="RDI42776.1"/>
    <property type="molecule type" value="Genomic_DNA"/>
</dbReference>
<keyword evidence="2" id="KW-1185">Reference proteome</keyword>
<name>A0A370GHQ4_9NOCA</name>
<comment type="caution">
    <text evidence="1">The sequence shown here is derived from an EMBL/GenBank/DDBJ whole genome shotgun (WGS) entry which is preliminary data.</text>
</comment>
<dbReference type="AlphaFoldDB" id="A0A370GHQ4"/>
<dbReference type="Pfam" id="PF14063">
    <property type="entry name" value="DUF4254"/>
    <property type="match status" value="1"/>
</dbReference>
<sequence length="140" mass="16004">MILPDKDLLLAAFRGFPHRDHPVLDAAGELAVLHEHRLRSRTTSFDNFERDRARLVLEIDRWCARHLPVPPGGARLHTETVGRVVDRLARMSAQVYSRLVQVSDSEYERATTLNELADAYQDLVDELSCGMRRLPDTSDR</sequence>
<proteinExistence type="predicted"/>
<dbReference type="OrthoDB" id="3352146at2"/>
<dbReference type="InterPro" id="IPR025350">
    <property type="entry name" value="DUF4254"/>
</dbReference>
<reference evidence="1 2" key="1">
    <citation type="submission" date="2018-07" db="EMBL/GenBank/DDBJ databases">
        <title>Genomic Encyclopedia of Type Strains, Phase IV (KMG-IV): sequencing the most valuable type-strain genomes for metagenomic binning, comparative biology and taxonomic classification.</title>
        <authorList>
            <person name="Goeker M."/>
        </authorList>
    </citation>
    <scope>NUCLEOTIDE SEQUENCE [LARGE SCALE GENOMIC DNA]</scope>
    <source>
        <strain evidence="1 2">DSM 44952</strain>
    </source>
</reference>
<gene>
    <name evidence="1" type="ORF">DFR68_12439</name>
</gene>
<evidence type="ECO:0000313" key="2">
    <source>
        <dbReference type="Proteomes" id="UP000255355"/>
    </source>
</evidence>
<organism evidence="1 2">
    <name type="scientific">Nocardia mexicana</name>
    <dbReference type="NCBI Taxonomy" id="279262"/>
    <lineage>
        <taxon>Bacteria</taxon>
        <taxon>Bacillati</taxon>
        <taxon>Actinomycetota</taxon>
        <taxon>Actinomycetes</taxon>
        <taxon>Mycobacteriales</taxon>
        <taxon>Nocardiaceae</taxon>
        <taxon>Nocardia</taxon>
    </lineage>
</organism>
<dbReference type="Proteomes" id="UP000255355">
    <property type="component" value="Unassembled WGS sequence"/>
</dbReference>
<protein>
    <submittedName>
        <fullName evidence="1">Uncharacterized protein DUF4254</fullName>
    </submittedName>
</protein>
<evidence type="ECO:0000313" key="1">
    <source>
        <dbReference type="EMBL" id="RDI42776.1"/>
    </source>
</evidence>
<accession>A0A370GHQ4</accession>
<dbReference type="RefSeq" id="WP_068028128.1">
    <property type="nucleotide sequence ID" value="NZ_QQAZ01000024.1"/>
</dbReference>